<dbReference type="Gene3D" id="2.60.120.260">
    <property type="entry name" value="Galactose-binding domain-like"/>
    <property type="match status" value="1"/>
</dbReference>
<name>A0A8C0M8W3_CANLF</name>
<accession>A0A8C0M8W3</accession>
<organism evidence="10 11">
    <name type="scientific">Canis lupus familiaris</name>
    <name type="common">Dog</name>
    <name type="synonym">Canis familiaris</name>
    <dbReference type="NCBI Taxonomy" id="9615"/>
    <lineage>
        <taxon>Eukaryota</taxon>
        <taxon>Metazoa</taxon>
        <taxon>Chordata</taxon>
        <taxon>Craniata</taxon>
        <taxon>Vertebrata</taxon>
        <taxon>Euteleostomi</taxon>
        <taxon>Mammalia</taxon>
        <taxon>Eutheria</taxon>
        <taxon>Laurasiatheria</taxon>
        <taxon>Carnivora</taxon>
        <taxon>Caniformia</taxon>
        <taxon>Canidae</taxon>
        <taxon>Canis</taxon>
    </lineage>
</organism>
<dbReference type="Pfam" id="PF18580">
    <property type="entry name" value="HTH_SUN2"/>
    <property type="match status" value="1"/>
</dbReference>
<dbReference type="RefSeq" id="XP_038395639.1">
    <property type="nucleotide sequence ID" value="XM_038539711.1"/>
</dbReference>
<feature type="coiled-coil region" evidence="6">
    <location>
        <begin position="434"/>
        <end position="503"/>
    </location>
</feature>
<dbReference type="GO" id="GO:0005637">
    <property type="term" value="C:nuclear inner membrane"/>
    <property type="evidence" value="ECO:0007669"/>
    <property type="project" value="UniProtKB-SubCell"/>
</dbReference>
<dbReference type="CTD" id="23353"/>
<dbReference type="InterPro" id="IPR032680">
    <property type="entry name" value="SUN1_N"/>
</dbReference>
<protein>
    <submittedName>
        <fullName evidence="10">Sad1 and UNC84 domain containing 1</fullName>
    </submittedName>
</protein>
<dbReference type="InterPro" id="IPR045119">
    <property type="entry name" value="SUN1-5"/>
</dbReference>
<keyword evidence="1 8" id="KW-0812">Transmembrane</keyword>
<evidence type="ECO:0000256" key="1">
    <source>
        <dbReference type="ARBA" id="ARBA00022692"/>
    </source>
</evidence>
<dbReference type="InterPro" id="IPR040994">
    <property type="entry name" value="Sun_CC2"/>
</dbReference>
<dbReference type="FunFam" id="2.60.120.260:FF:000009">
    <property type="entry name" value="SUN domain-containing protein 1 isoform X1"/>
    <property type="match status" value="1"/>
</dbReference>
<comment type="subcellular location">
    <subcellularLocation>
        <location evidence="5">Nucleus inner membrane</location>
        <topology evidence="5">Single-pass type II membrane protein</topology>
    </subcellularLocation>
</comment>
<reference evidence="10" key="2">
    <citation type="submission" date="2025-08" db="UniProtKB">
        <authorList>
            <consortium name="Ensembl"/>
        </authorList>
    </citation>
    <scope>IDENTIFICATION</scope>
</reference>
<evidence type="ECO:0000256" key="4">
    <source>
        <dbReference type="ARBA" id="ARBA00023136"/>
    </source>
</evidence>
<dbReference type="PANTHER" id="PTHR12911:SF23">
    <property type="entry name" value="SUN DOMAIN-CONTAINING PROTEIN 1"/>
    <property type="match status" value="1"/>
</dbReference>
<dbReference type="PANTHER" id="PTHR12911">
    <property type="entry name" value="SAD1/UNC-84-LIKE PROTEIN-RELATED"/>
    <property type="match status" value="1"/>
</dbReference>
<evidence type="ECO:0000256" key="5">
    <source>
        <dbReference type="ARBA" id="ARBA00037816"/>
    </source>
</evidence>
<proteinExistence type="predicted"/>
<keyword evidence="3 6" id="KW-0175">Coiled coil</keyword>
<evidence type="ECO:0000256" key="8">
    <source>
        <dbReference type="SAM" id="Phobius"/>
    </source>
</evidence>
<dbReference type="Pfam" id="PF09387">
    <property type="entry name" value="MRP"/>
    <property type="match status" value="1"/>
</dbReference>
<feature type="transmembrane region" description="Helical" evidence="8">
    <location>
        <begin position="291"/>
        <end position="310"/>
    </location>
</feature>
<keyword evidence="2 8" id="KW-1133">Transmembrane helix</keyword>
<feature type="domain" description="SUN" evidence="9">
    <location>
        <begin position="630"/>
        <end position="791"/>
    </location>
</feature>
<feature type="transmembrane region" description="Helical" evidence="8">
    <location>
        <begin position="229"/>
        <end position="252"/>
    </location>
</feature>
<evidence type="ECO:0000259" key="9">
    <source>
        <dbReference type="PROSITE" id="PS51469"/>
    </source>
</evidence>
<dbReference type="Pfam" id="PF07738">
    <property type="entry name" value="Sad1_UNC"/>
    <property type="match status" value="1"/>
</dbReference>
<dbReference type="GeneID" id="480806"/>
<reference evidence="10" key="1">
    <citation type="submission" date="2019-03" db="EMBL/GenBank/DDBJ databases">
        <authorList>
            <person name="Warren W.C."/>
            <person name="Johnson G.S."/>
        </authorList>
    </citation>
    <scope>NUCLEOTIDE SEQUENCE [LARGE SCALE GENOMIC DNA]</scope>
    <source>
        <strain evidence="10">Basenji</strain>
    </source>
</reference>
<dbReference type="Ensembl" id="ENSCAFT00030009246.1">
    <property type="protein sequence ID" value="ENSCAFP00030008109.1"/>
    <property type="gene ID" value="ENSCAFG00030004655.1"/>
</dbReference>
<feature type="transmembrane region" description="Helical" evidence="8">
    <location>
        <begin position="258"/>
        <end position="279"/>
    </location>
</feature>
<evidence type="ECO:0000313" key="10">
    <source>
        <dbReference type="Ensembl" id="ENSCAFP00030008109.1"/>
    </source>
</evidence>
<dbReference type="PROSITE" id="PS51469">
    <property type="entry name" value="SUN"/>
    <property type="match status" value="1"/>
</dbReference>
<evidence type="ECO:0000256" key="2">
    <source>
        <dbReference type="ARBA" id="ARBA00022989"/>
    </source>
</evidence>
<keyword evidence="4 8" id="KW-0472">Membrane</keyword>
<gene>
    <name evidence="10" type="primary">SUN1</name>
</gene>
<dbReference type="Proteomes" id="UP000694429">
    <property type="component" value="Chromosome 6"/>
</dbReference>
<sequence>MDFSRLHMYTPPQCVPENTGYTYALSSSYSSDALAFETEHRLDPVFDSPRMSRRSLRLVTTACATEDGQARDTHSCSSSTASLKDRAARTVKQRRSASKPAFSINHTSRKVVSCGVGQSGTSTLSSAACLRPPVLDESLIREQTKVDHFWGLDDDGDLKGGNKAATQGNGDLAAEAARSNGYTCSDCLLLSERKDTLTAHSATHGPSPRLYSRDQGQKRHLLVQMLQRIGASGWSVSKTLLCVLWLAMVAPGKAASGIFWWLGIGWYQFVTLISWLNVFLLTRCLRNICKFLILLIPLLLLLGGGLSLWGQGDFLSGLPVFNWTRIYGTQRVDSPESMFTPDASQLSQDGEAFHEHRMSEVERQMTSLSGQCHSHEEKLRELATVLQTLQARVDQMDGDGEATLSLVQRVVGQHLKEISADGLSDSQTDTVTFRQEHELRLSNLEDILGKLTQTSEAIQKELEQTKLRTASGAEEEQRLLSVVKHLEEELGHLKSELSSWQHLKTSCEEVDTIHGKVDAQVRETVKLMFSDGEQGGSLKWLLQTVSSQFVSRDDLQVLLRDLELQILKNITHYISVTKQVPDSETVVSAANEAGISGITEAQARVIVNNALKLYSQDKTGMVDFALESGGGSILSTRCSETYETKTALISLFGIPLWYFSQSPRVVIQPDIHPGNCWAFRGSQGYLVVRLSMKIRPTAFTLEHIPKTLSPTGNITSAPKDFAVYGLEDEYQEEGQLLGQFTYDQEGESLQMFHVPKRPEGAFQIVELRIFSNWGHPEYTCLYRFRVHGEPIK</sequence>
<evidence type="ECO:0000256" key="7">
    <source>
        <dbReference type="SAM" id="MobiDB-lite"/>
    </source>
</evidence>
<dbReference type="AlphaFoldDB" id="A0A8C0M8W3"/>
<feature type="coiled-coil region" evidence="6">
    <location>
        <begin position="358"/>
        <end position="392"/>
    </location>
</feature>
<dbReference type="CDD" id="cd21439">
    <property type="entry name" value="SUN1_cc1"/>
    <property type="match status" value="1"/>
</dbReference>
<evidence type="ECO:0000313" key="11">
    <source>
        <dbReference type="Proteomes" id="UP000694429"/>
    </source>
</evidence>
<dbReference type="InterPro" id="IPR012919">
    <property type="entry name" value="SUN_dom"/>
</dbReference>
<evidence type="ECO:0000256" key="6">
    <source>
        <dbReference type="SAM" id="Coils"/>
    </source>
</evidence>
<dbReference type="RefSeq" id="XP_038524442.1">
    <property type="nucleotide sequence ID" value="XM_038668514.1"/>
</dbReference>
<feature type="region of interest" description="Disordered" evidence="7">
    <location>
        <begin position="70"/>
        <end position="89"/>
    </location>
</feature>
<evidence type="ECO:0000256" key="3">
    <source>
        <dbReference type="ARBA" id="ARBA00023054"/>
    </source>
</evidence>